<evidence type="ECO:0000313" key="2">
    <source>
        <dbReference type="EMBL" id="THU77631.1"/>
    </source>
</evidence>
<sequence length="259" mass="28128">MSSRCGGCNRQFSGGGFLQHLRKTTNLACKSYGSRIYSNSAMTTDALATMLSDSSNTQNSFGAPQVAELMAVDSVGDLFRDYDELEENVDVITRDATSFSEKDVCQWSDSDSNDDGDEDEAGAAAECEYDWEPEILQSSEVSESRSPSPDLEGIPIDLYRPIVLPPSKPPPPSLPDCLRKPFIKPYSDPHAGAPLSTQTTILDGNDVYTEKIGHKGNIWAPFQSEIDWKVTKWAKLRGASSTAVTELLSIDGVSASTRG</sequence>
<keyword evidence="3" id="KW-1185">Reference proteome</keyword>
<dbReference type="Proteomes" id="UP000297245">
    <property type="component" value="Unassembled WGS sequence"/>
</dbReference>
<accession>A0A4S8KPZ6</accession>
<feature type="compositionally biased region" description="Acidic residues" evidence="1">
    <location>
        <begin position="111"/>
        <end position="122"/>
    </location>
</feature>
<evidence type="ECO:0000313" key="3">
    <source>
        <dbReference type="Proteomes" id="UP000297245"/>
    </source>
</evidence>
<protein>
    <submittedName>
        <fullName evidence="2">Uncharacterized protein</fullName>
    </submittedName>
</protein>
<name>A0A4S8KPZ6_DENBC</name>
<reference evidence="2 3" key="1">
    <citation type="journal article" date="2019" name="Nat. Ecol. Evol.">
        <title>Megaphylogeny resolves global patterns of mushroom evolution.</title>
        <authorList>
            <person name="Varga T."/>
            <person name="Krizsan K."/>
            <person name="Foldi C."/>
            <person name="Dima B."/>
            <person name="Sanchez-Garcia M."/>
            <person name="Sanchez-Ramirez S."/>
            <person name="Szollosi G.J."/>
            <person name="Szarkandi J.G."/>
            <person name="Papp V."/>
            <person name="Albert L."/>
            <person name="Andreopoulos W."/>
            <person name="Angelini C."/>
            <person name="Antonin V."/>
            <person name="Barry K.W."/>
            <person name="Bougher N.L."/>
            <person name="Buchanan P."/>
            <person name="Buyck B."/>
            <person name="Bense V."/>
            <person name="Catcheside P."/>
            <person name="Chovatia M."/>
            <person name="Cooper J."/>
            <person name="Damon W."/>
            <person name="Desjardin D."/>
            <person name="Finy P."/>
            <person name="Geml J."/>
            <person name="Haridas S."/>
            <person name="Hughes K."/>
            <person name="Justo A."/>
            <person name="Karasinski D."/>
            <person name="Kautmanova I."/>
            <person name="Kiss B."/>
            <person name="Kocsube S."/>
            <person name="Kotiranta H."/>
            <person name="LaButti K.M."/>
            <person name="Lechner B.E."/>
            <person name="Liimatainen K."/>
            <person name="Lipzen A."/>
            <person name="Lukacs Z."/>
            <person name="Mihaltcheva S."/>
            <person name="Morgado L.N."/>
            <person name="Niskanen T."/>
            <person name="Noordeloos M.E."/>
            <person name="Ohm R.A."/>
            <person name="Ortiz-Santana B."/>
            <person name="Ovrebo C."/>
            <person name="Racz N."/>
            <person name="Riley R."/>
            <person name="Savchenko A."/>
            <person name="Shiryaev A."/>
            <person name="Soop K."/>
            <person name="Spirin V."/>
            <person name="Szebenyi C."/>
            <person name="Tomsovsky M."/>
            <person name="Tulloss R.E."/>
            <person name="Uehling J."/>
            <person name="Grigoriev I.V."/>
            <person name="Vagvolgyi C."/>
            <person name="Papp T."/>
            <person name="Martin F.M."/>
            <person name="Miettinen O."/>
            <person name="Hibbett D.S."/>
            <person name="Nagy L.G."/>
        </authorList>
    </citation>
    <scope>NUCLEOTIDE SEQUENCE [LARGE SCALE GENOMIC DNA]</scope>
    <source>
        <strain evidence="2 3">CBS 962.96</strain>
    </source>
</reference>
<dbReference type="EMBL" id="ML180379">
    <property type="protein sequence ID" value="THU77631.1"/>
    <property type="molecule type" value="Genomic_DNA"/>
</dbReference>
<proteinExistence type="predicted"/>
<gene>
    <name evidence="2" type="ORF">K435DRAFT_877593</name>
</gene>
<evidence type="ECO:0000256" key="1">
    <source>
        <dbReference type="SAM" id="MobiDB-lite"/>
    </source>
</evidence>
<dbReference type="AlphaFoldDB" id="A0A4S8KPZ6"/>
<organism evidence="2 3">
    <name type="scientific">Dendrothele bispora (strain CBS 962.96)</name>
    <dbReference type="NCBI Taxonomy" id="1314807"/>
    <lineage>
        <taxon>Eukaryota</taxon>
        <taxon>Fungi</taxon>
        <taxon>Dikarya</taxon>
        <taxon>Basidiomycota</taxon>
        <taxon>Agaricomycotina</taxon>
        <taxon>Agaricomycetes</taxon>
        <taxon>Agaricomycetidae</taxon>
        <taxon>Agaricales</taxon>
        <taxon>Agaricales incertae sedis</taxon>
        <taxon>Dendrothele</taxon>
    </lineage>
</organism>
<feature type="region of interest" description="Disordered" evidence="1">
    <location>
        <begin position="103"/>
        <end position="122"/>
    </location>
</feature>
<dbReference type="OrthoDB" id="2418900at2759"/>